<comment type="caution">
    <text evidence="2">The sequence shown here is derived from an EMBL/GenBank/DDBJ whole genome shotgun (WGS) entry which is preliminary data.</text>
</comment>
<accession>A0A1E3UMJ1</accession>
<proteinExistence type="predicted"/>
<evidence type="ECO:0000259" key="1">
    <source>
        <dbReference type="Pfam" id="PF14191"/>
    </source>
</evidence>
<name>A0A1E3UMJ1_9FIRM</name>
<dbReference type="EMBL" id="MEHA01000003">
    <property type="protein sequence ID" value="ODR54206.1"/>
    <property type="molecule type" value="Genomic_DNA"/>
</dbReference>
<dbReference type="InterPro" id="IPR025923">
    <property type="entry name" value="YodL-like_dom"/>
</dbReference>
<dbReference type="RefSeq" id="WP_069431360.1">
    <property type="nucleotide sequence ID" value="NZ_MEHA01000003.1"/>
</dbReference>
<feature type="domain" description="YodL-like" evidence="1">
    <location>
        <begin position="3"/>
        <end position="101"/>
    </location>
</feature>
<organism evidence="2 3">
    <name type="scientific">Eisenbergiella tayi</name>
    <dbReference type="NCBI Taxonomy" id="1432052"/>
    <lineage>
        <taxon>Bacteria</taxon>
        <taxon>Bacillati</taxon>
        <taxon>Bacillota</taxon>
        <taxon>Clostridia</taxon>
        <taxon>Lachnospirales</taxon>
        <taxon>Lachnospiraceae</taxon>
        <taxon>Eisenbergiella</taxon>
    </lineage>
</organism>
<dbReference type="Proteomes" id="UP000094271">
    <property type="component" value="Unassembled WGS sequence"/>
</dbReference>
<dbReference type="Pfam" id="PF14191">
    <property type="entry name" value="YodL"/>
    <property type="match status" value="1"/>
</dbReference>
<dbReference type="AlphaFoldDB" id="A0A1E3UMJ1"/>
<reference evidence="2 3" key="1">
    <citation type="submission" date="2016-08" db="EMBL/GenBank/DDBJ databases">
        <authorList>
            <person name="Seilhamer J.J."/>
        </authorList>
    </citation>
    <scope>NUCLEOTIDE SEQUENCE [LARGE SCALE GENOMIC DNA]</scope>
    <source>
        <strain evidence="2 3">NML150140-1</strain>
    </source>
</reference>
<evidence type="ECO:0000313" key="3">
    <source>
        <dbReference type="Proteomes" id="UP000094271"/>
    </source>
</evidence>
<sequence length="104" mass="11852">MKIAIYQIAIERDENRLAFQSLNHIISVSNGRVPAELYDCVFAGEVSAQTLEDIFYVFNMEHPSGYKGRSLSVSDVVEIFLASGGSEFYYCEPIGFKRIRFEKE</sequence>
<evidence type="ECO:0000313" key="2">
    <source>
        <dbReference type="EMBL" id="ODR54206.1"/>
    </source>
</evidence>
<gene>
    <name evidence="2" type="ORF">BEI59_06550</name>
</gene>
<protein>
    <recommendedName>
        <fullName evidence="1">YodL-like domain-containing protein</fullName>
    </recommendedName>
</protein>